<organism evidence="2 3">
    <name type="scientific">Stigmatella aurantiaca (strain DW4/3-1)</name>
    <dbReference type="NCBI Taxonomy" id="378806"/>
    <lineage>
        <taxon>Bacteria</taxon>
        <taxon>Pseudomonadati</taxon>
        <taxon>Myxococcota</taxon>
        <taxon>Myxococcia</taxon>
        <taxon>Myxococcales</taxon>
        <taxon>Cystobacterineae</taxon>
        <taxon>Archangiaceae</taxon>
        <taxon>Stigmatella</taxon>
    </lineage>
</organism>
<evidence type="ECO:0000313" key="3">
    <source>
        <dbReference type="Proteomes" id="UP000032702"/>
    </source>
</evidence>
<dbReference type="EMBL" id="AAMD01000015">
    <property type="protein sequence ID" value="EAU68610.1"/>
    <property type="molecule type" value="Genomic_DNA"/>
</dbReference>
<comment type="caution">
    <text evidence="2">The sequence shown here is derived from an EMBL/GenBank/DDBJ whole genome shotgun (WGS) entry which is preliminary data.</text>
</comment>
<evidence type="ECO:0000256" key="1">
    <source>
        <dbReference type="SAM" id="MobiDB-lite"/>
    </source>
</evidence>
<name>Q099Z0_STIAD</name>
<feature type="region of interest" description="Disordered" evidence="1">
    <location>
        <begin position="111"/>
        <end position="132"/>
    </location>
</feature>
<accession>Q099Z0</accession>
<dbReference type="Proteomes" id="UP000032702">
    <property type="component" value="Unassembled WGS sequence"/>
</dbReference>
<sequence>GHFDNLLERNVPVGVRAQGGIAHAGNELLEGGVGGQVDTDRQGPLEMADQRLELRTLTVGHRQTDDDVLLSRDAREIGGEAAQEDFDSRHTQAMAQRLEPLAQTTAECKPLRGTPEAGLWRPQPVRGQAQRPRRTVEGLLPVTQPRLQRLPLEVAPLLARVAQVVHGQLGE</sequence>
<protein>
    <submittedName>
        <fullName evidence="2">Uncharacterized protein</fullName>
    </submittedName>
</protein>
<dbReference type="AlphaFoldDB" id="Q099Z0"/>
<evidence type="ECO:0000313" key="2">
    <source>
        <dbReference type="EMBL" id="EAU68610.1"/>
    </source>
</evidence>
<feature type="non-terminal residue" evidence="2">
    <location>
        <position position="1"/>
    </location>
</feature>
<gene>
    <name evidence="2" type="ORF">STIAU_8751</name>
</gene>
<dbReference type="AntiFam" id="ANF00178">
    <property type="entry name" value="Shadow ORF (opposite dhbF)"/>
</dbReference>
<proteinExistence type="predicted"/>
<reference evidence="2 3" key="1">
    <citation type="submission" date="2006-04" db="EMBL/GenBank/DDBJ databases">
        <authorList>
            <person name="Nierman W.C."/>
        </authorList>
    </citation>
    <scope>NUCLEOTIDE SEQUENCE [LARGE SCALE GENOMIC DNA]</scope>
    <source>
        <strain evidence="2 3">DW4/3-1</strain>
    </source>
</reference>